<protein>
    <submittedName>
        <fullName evidence="2">LPP20 lipoprotein</fullName>
    </submittedName>
</protein>
<keyword evidence="2" id="KW-0449">Lipoprotein</keyword>
<keyword evidence="1" id="KW-0732">Signal</keyword>
<reference evidence="2 3" key="1">
    <citation type="submission" date="2017-01" db="EMBL/GenBank/DDBJ databases">
        <authorList>
            <person name="Mah S.A."/>
            <person name="Swanson W.J."/>
            <person name="Moy G.W."/>
            <person name="Vacquier V.D."/>
        </authorList>
    </citation>
    <scope>NUCLEOTIDE SEQUENCE [LARGE SCALE GENOMIC DNA]</scope>
    <source>
        <strain evidence="2 3">ASpG1</strain>
    </source>
</reference>
<dbReference type="PROSITE" id="PS51257">
    <property type="entry name" value="PROKAR_LIPOPROTEIN"/>
    <property type="match status" value="1"/>
</dbReference>
<proteinExistence type="predicted"/>
<dbReference type="Gene3D" id="3.10.28.20">
    <property type="entry name" value="Acetamidase/Formamidase-like domains"/>
    <property type="match status" value="1"/>
</dbReference>
<gene>
    <name evidence="2" type="ORF">SAMN05920897_11385</name>
</gene>
<dbReference type="Proteomes" id="UP000186400">
    <property type="component" value="Unassembled WGS sequence"/>
</dbReference>
<sequence>MKKSIAFLTVALALVLVIGCGSAPAPTPEQAPPGLPSFYLNPPQADDAIYGVGSAKMSTLDTSRRMAVSRAREDIAFQMNAAIQAAITDYAQEAGMDGNVQVISFVETISRQVTETTLQGARTDQVEQGPDGTIYALVSYPLSGFAQAAGEAFQRNEDAAFAEFKADQALQALDAQLQNNPPAAGSQR</sequence>
<name>A0A1N6V0T4_9SPIO</name>
<accession>A0A1N6V0T4</accession>
<dbReference type="RefSeq" id="WP_076489289.1">
    <property type="nucleotide sequence ID" value="NZ_FTMS01000013.1"/>
</dbReference>
<feature type="signal peptide" evidence="1">
    <location>
        <begin position="1"/>
        <end position="25"/>
    </location>
</feature>
<keyword evidence="3" id="KW-1185">Reference proteome</keyword>
<organism evidence="2 3">
    <name type="scientific">Alkalispirochaeta americana</name>
    <dbReference type="NCBI Taxonomy" id="159291"/>
    <lineage>
        <taxon>Bacteria</taxon>
        <taxon>Pseudomonadati</taxon>
        <taxon>Spirochaetota</taxon>
        <taxon>Spirochaetia</taxon>
        <taxon>Spirochaetales</taxon>
        <taxon>Spirochaetaceae</taxon>
        <taxon>Alkalispirochaeta</taxon>
    </lineage>
</organism>
<dbReference type="OrthoDB" id="370992at2"/>
<dbReference type="EMBL" id="FTMS01000013">
    <property type="protein sequence ID" value="SIQ71421.1"/>
    <property type="molecule type" value="Genomic_DNA"/>
</dbReference>
<evidence type="ECO:0000313" key="2">
    <source>
        <dbReference type="EMBL" id="SIQ71421.1"/>
    </source>
</evidence>
<dbReference type="AlphaFoldDB" id="A0A1N6V0T4"/>
<feature type="chain" id="PRO_5012455815" evidence="1">
    <location>
        <begin position="26"/>
        <end position="188"/>
    </location>
</feature>
<dbReference type="STRING" id="159291.SAMN05920897_11385"/>
<evidence type="ECO:0000256" key="1">
    <source>
        <dbReference type="SAM" id="SignalP"/>
    </source>
</evidence>
<evidence type="ECO:0000313" key="3">
    <source>
        <dbReference type="Proteomes" id="UP000186400"/>
    </source>
</evidence>